<dbReference type="CDD" id="cd04301">
    <property type="entry name" value="NAT_SF"/>
    <property type="match status" value="1"/>
</dbReference>
<keyword evidence="9" id="KW-1185">Reference proteome</keyword>
<protein>
    <submittedName>
        <fullName evidence="5 6">N-acetyltransferase</fullName>
    </submittedName>
</protein>
<evidence type="ECO:0000313" key="6">
    <source>
        <dbReference type="EMBL" id="TYD47368.1"/>
    </source>
</evidence>
<dbReference type="InterPro" id="IPR016181">
    <property type="entry name" value="Acyl_CoA_acyltransferase"/>
</dbReference>
<organism evidence="5 8">
    <name type="scientific">Aeromonas veronii</name>
    <dbReference type="NCBI Taxonomy" id="654"/>
    <lineage>
        <taxon>Bacteria</taxon>
        <taxon>Pseudomonadati</taxon>
        <taxon>Pseudomonadota</taxon>
        <taxon>Gammaproteobacteria</taxon>
        <taxon>Aeromonadales</taxon>
        <taxon>Aeromonadaceae</taxon>
        <taxon>Aeromonas</taxon>
    </lineage>
</organism>
<evidence type="ECO:0000313" key="7">
    <source>
        <dbReference type="Proteomes" id="UP000267614"/>
    </source>
</evidence>
<reference evidence="6 9" key="1">
    <citation type="submission" date="2017-08" db="EMBL/GenBank/DDBJ databases">
        <title>Aeromonas veronii bv sobria strain NS22 whole genome sequencing.</title>
        <authorList>
            <person name="Katharios P."/>
            <person name="Ha V.Q."/>
            <person name="Smyrli M."/>
        </authorList>
    </citation>
    <scope>NUCLEOTIDE SEQUENCE [LARGE SCALE GENOMIC DNA]</scope>
    <source>
        <strain evidence="6 9">NS22</strain>
    </source>
</reference>
<keyword evidence="1 5" id="KW-0808">Transferase</keyword>
<dbReference type="GO" id="GO:0016747">
    <property type="term" value="F:acyltransferase activity, transferring groups other than amino-acyl groups"/>
    <property type="evidence" value="ECO:0007669"/>
    <property type="project" value="InterPro"/>
</dbReference>
<evidence type="ECO:0000313" key="8">
    <source>
        <dbReference type="Proteomes" id="UP000309618"/>
    </source>
</evidence>
<dbReference type="AlphaFoldDB" id="A0A1N6UQT8"/>
<dbReference type="Gene3D" id="3.40.630.30">
    <property type="match status" value="1"/>
</dbReference>
<evidence type="ECO:0000313" key="9">
    <source>
        <dbReference type="Proteomes" id="UP000323129"/>
    </source>
</evidence>
<evidence type="ECO:0000259" key="3">
    <source>
        <dbReference type="PROSITE" id="PS51186"/>
    </source>
</evidence>
<evidence type="ECO:0000256" key="2">
    <source>
        <dbReference type="ARBA" id="ARBA00023315"/>
    </source>
</evidence>
<evidence type="ECO:0000313" key="5">
    <source>
        <dbReference type="EMBL" id="THJ46626.1"/>
    </source>
</evidence>
<dbReference type="PANTHER" id="PTHR43420">
    <property type="entry name" value="ACETYLTRANSFERASE"/>
    <property type="match status" value="1"/>
</dbReference>
<dbReference type="PROSITE" id="PS51186">
    <property type="entry name" value="GNAT"/>
    <property type="match status" value="1"/>
</dbReference>
<proteinExistence type="predicted"/>
<dbReference type="PANTHER" id="PTHR43420:SF12">
    <property type="entry name" value="N-ACETYLTRANSFERASE DOMAIN-CONTAINING PROTEIN"/>
    <property type="match status" value="1"/>
</dbReference>
<dbReference type="RefSeq" id="WP_005338408.1">
    <property type="nucleotide sequence ID" value="NZ_AP027933.1"/>
</dbReference>
<evidence type="ECO:0000256" key="1">
    <source>
        <dbReference type="ARBA" id="ARBA00022679"/>
    </source>
</evidence>
<dbReference type="Proteomes" id="UP000323129">
    <property type="component" value="Unassembled WGS sequence"/>
</dbReference>
<feature type="domain" description="N-acetyltransferase" evidence="3">
    <location>
        <begin position="4"/>
        <end position="168"/>
    </location>
</feature>
<accession>A0A1N6UQT8</accession>
<dbReference type="InterPro" id="IPR050680">
    <property type="entry name" value="YpeA/RimI_acetyltransf"/>
</dbReference>
<dbReference type="EMBL" id="CP033604">
    <property type="protein sequence ID" value="AYV38123.1"/>
    <property type="molecule type" value="Genomic_DNA"/>
</dbReference>
<dbReference type="InterPro" id="IPR000182">
    <property type="entry name" value="GNAT_dom"/>
</dbReference>
<dbReference type="Proteomes" id="UP000267614">
    <property type="component" value="Chromosome"/>
</dbReference>
<dbReference type="EMBL" id="NQMC01000008">
    <property type="protein sequence ID" value="TYD47368.1"/>
    <property type="molecule type" value="Genomic_DNA"/>
</dbReference>
<keyword evidence="2" id="KW-0012">Acyltransferase</keyword>
<reference evidence="4 7" key="2">
    <citation type="submission" date="2018-11" db="EMBL/GenBank/DDBJ databases">
        <title>Complete genome sequence of multidrug-resistant Aeromonas veronii strain MS-18-37.</title>
        <authorList>
            <person name="Abdelhamed H."/>
            <person name="Lawrence M."/>
            <person name="Waldbieser G."/>
        </authorList>
    </citation>
    <scope>NUCLEOTIDE SEQUENCE [LARGE SCALE GENOMIC DNA]</scope>
    <source>
        <strain evidence="4 7">MS-18-37</strain>
    </source>
</reference>
<name>A0A1N6UQT8_AERVE</name>
<dbReference type="Pfam" id="PF00583">
    <property type="entry name" value="Acetyltransf_1"/>
    <property type="match status" value="1"/>
</dbReference>
<evidence type="ECO:0000313" key="4">
    <source>
        <dbReference type="EMBL" id="AYV38123.1"/>
    </source>
</evidence>
<sequence>MQGISLRMARSDDAAAMTVMQRASWLAAYGQVLGADLLEQLDVTAHLQIWQSRLAEPGPRPMLLCLDEVVIGLLYWQPQQEAGQSHALIRAFYLHPDHWRQGYGKRLWQAVAMQMRRAGCHSVKLWLLDGNHIGEGFYLRRGFVFDGEERTLISLGQPCLQRQMSRLL</sequence>
<dbReference type="EMBL" id="SSUX01000003">
    <property type="protein sequence ID" value="THJ46626.1"/>
    <property type="molecule type" value="Genomic_DNA"/>
</dbReference>
<dbReference type="SUPFAM" id="SSF55729">
    <property type="entry name" value="Acyl-CoA N-acyltransferases (Nat)"/>
    <property type="match status" value="1"/>
</dbReference>
<reference evidence="5 8" key="3">
    <citation type="submission" date="2019-04" db="EMBL/GenBank/DDBJ databases">
        <title>Comparative genomics of Aeromonas veronii strains pathogenic to fish.</title>
        <authorList>
            <person name="Cascarano M.C."/>
            <person name="Smyrli M."/>
            <person name="Katharios P."/>
        </authorList>
    </citation>
    <scope>NUCLEOTIDE SEQUENCE [LARGE SCALE GENOMIC DNA]</scope>
    <source>
        <strain evidence="5 8">XU1</strain>
    </source>
</reference>
<dbReference type="Proteomes" id="UP000309618">
    <property type="component" value="Unassembled WGS sequence"/>
</dbReference>
<gene>
    <name evidence="6" type="ORF">CJF24_04100</name>
    <name evidence="5" type="ORF">E8Q35_06525</name>
    <name evidence="4" type="ORF">EFI48_15650</name>
</gene>